<sequence length="78" mass="9107">MTAISAKETLKRNKAVSRMIHLAEAFCLILEDIDVVLAQYRNIEEHDWENKDATTKFWCEVFKYKDPAGINLYQEGGW</sequence>
<dbReference type="Proteomes" id="UP000691718">
    <property type="component" value="Unassembled WGS sequence"/>
</dbReference>
<name>A0A8S3Y187_PARAO</name>
<accession>A0A8S3Y187</accession>
<comment type="caution">
    <text evidence="1">The sequence shown here is derived from an EMBL/GenBank/DDBJ whole genome shotgun (WGS) entry which is preliminary data.</text>
</comment>
<dbReference type="EMBL" id="CAJQZP010001492">
    <property type="protein sequence ID" value="CAG5051212.1"/>
    <property type="molecule type" value="Genomic_DNA"/>
</dbReference>
<organism evidence="1 2">
    <name type="scientific">Parnassius apollo</name>
    <name type="common">Apollo butterfly</name>
    <name type="synonym">Papilio apollo</name>
    <dbReference type="NCBI Taxonomy" id="110799"/>
    <lineage>
        <taxon>Eukaryota</taxon>
        <taxon>Metazoa</taxon>
        <taxon>Ecdysozoa</taxon>
        <taxon>Arthropoda</taxon>
        <taxon>Hexapoda</taxon>
        <taxon>Insecta</taxon>
        <taxon>Pterygota</taxon>
        <taxon>Neoptera</taxon>
        <taxon>Endopterygota</taxon>
        <taxon>Lepidoptera</taxon>
        <taxon>Glossata</taxon>
        <taxon>Ditrysia</taxon>
        <taxon>Papilionoidea</taxon>
        <taxon>Papilionidae</taxon>
        <taxon>Parnassiinae</taxon>
        <taxon>Parnassini</taxon>
        <taxon>Parnassius</taxon>
        <taxon>Parnassius</taxon>
    </lineage>
</organism>
<proteinExistence type="predicted"/>
<evidence type="ECO:0000313" key="2">
    <source>
        <dbReference type="Proteomes" id="UP000691718"/>
    </source>
</evidence>
<reference evidence="1" key="1">
    <citation type="submission" date="2021-04" db="EMBL/GenBank/DDBJ databases">
        <authorList>
            <person name="Tunstrom K."/>
        </authorList>
    </citation>
    <scope>NUCLEOTIDE SEQUENCE</scope>
</reference>
<keyword evidence="2" id="KW-1185">Reference proteome</keyword>
<evidence type="ECO:0000313" key="1">
    <source>
        <dbReference type="EMBL" id="CAG5051212.1"/>
    </source>
</evidence>
<gene>
    <name evidence="1" type="ORF">PAPOLLO_LOCUS24986</name>
</gene>
<dbReference type="OrthoDB" id="10023262at2759"/>
<protein>
    <submittedName>
        <fullName evidence="1">(apollo) hypothetical protein</fullName>
    </submittedName>
</protein>
<dbReference type="AlphaFoldDB" id="A0A8S3Y187"/>